<feature type="compositionally biased region" description="Low complexity" evidence="1">
    <location>
        <begin position="127"/>
        <end position="144"/>
    </location>
</feature>
<proteinExistence type="predicted"/>
<reference evidence="4" key="1">
    <citation type="journal article" date="2014" name="Soil Biol. Biochem.">
        <title>Structure and function of bacterial communities in ageing soils: Insights from the Mendocino ecological staircase.</title>
        <authorList>
            <person name="Uroz S."/>
            <person name="Tech J.J."/>
            <person name="Sawaya N.A."/>
            <person name="Frey-Klett P."/>
            <person name="Leveau J.H.J."/>
        </authorList>
    </citation>
    <scope>NUCLEOTIDE SEQUENCE [LARGE SCALE GENOMIC DNA]</scope>
    <source>
        <strain evidence="4">Cal35</strain>
    </source>
</reference>
<protein>
    <recommendedName>
        <fullName evidence="2">DUF4429 domain-containing protein</fullName>
    </recommendedName>
</protein>
<evidence type="ECO:0000256" key="1">
    <source>
        <dbReference type="SAM" id="MobiDB-lite"/>
    </source>
</evidence>
<dbReference type="AlphaFoldDB" id="A0A0A1FGU0"/>
<dbReference type="KEGG" id="care:LT85_3656"/>
<evidence type="ECO:0000313" key="4">
    <source>
        <dbReference type="Proteomes" id="UP000030302"/>
    </source>
</evidence>
<accession>A0A0A1FGU0</accession>
<dbReference type="InterPro" id="IPR027860">
    <property type="entry name" value="DUF4429"/>
</dbReference>
<dbReference type="EMBL" id="CP009962">
    <property type="protein sequence ID" value="AIY42814.1"/>
    <property type="molecule type" value="Genomic_DNA"/>
</dbReference>
<evidence type="ECO:0000313" key="3">
    <source>
        <dbReference type="EMBL" id="AIY42814.1"/>
    </source>
</evidence>
<evidence type="ECO:0000259" key="2">
    <source>
        <dbReference type="Pfam" id="PF14472"/>
    </source>
</evidence>
<feature type="domain" description="DUF4429" evidence="2">
    <location>
        <begin position="2"/>
        <end position="76"/>
    </location>
</feature>
<dbReference type="Pfam" id="PF14472">
    <property type="entry name" value="DUF4429"/>
    <property type="match status" value="1"/>
</dbReference>
<dbReference type="HOGENOM" id="CLU_1324535_0_0_4"/>
<name>A0A0A1FGU0_9BURK</name>
<sequence length="207" mass="22061">MARLTQARNGDKDVLLSDLSGVRIHLPSLLSNGYIRFFLINGESADATLIRAASDANTVLFSSRQLTRFTLLKNEIEKKIAALQLPVLLLPAPAIISEPAVEAMAEPPTEPASDAATESVSEHTSEESASIVEPVPEAAPEPVSAPEITPEVLASTIPTIAPTVSPAAPAGLPPIDFEQLDLLAEQFKQGLISRSEWVAAKKKLLRL</sequence>
<dbReference type="STRING" id="279058.LT85_3656"/>
<organism evidence="3 4">
    <name type="scientific">Collimonas arenae</name>
    <dbReference type="NCBI Taxonomy" id="279058"/>
    <lineage>
        <taxon>Bacteria</taxon>
        <taxon>Pseudomonadati</taxon>
        <taxon>Pseudomonadota</taxon>
        <taxon>Betaproteobacteria</taxon>
        <taxon>Burkholderiales</taxon>
        <taxon>Oxalobacteraceae</taxon>
        <taxon>Collimonas</taxon>
    </lineage>
</organism>
<feature type="region of interest" description="Disordered" evidence="1">
    <location>
        <begin position="103"/>
        <end position="144"/>
    </location>
</feature>
<keyword evidence="4" id="KW-1185">Reference proteome</keyword>
<dbReference type="Proteomes" id="UP000030302">
    <property type="component" value="Chromosome"/>
</dbReference>
<gene>
    <name evidence="3" type="ORF">LT85_3656</name>
</gene>